<organism evidence="5 6">
    <name type="scientific">Nesidiocoris tenuis</name>
    <dbReference type="NCBI Taxonomy" id="355587"/>
    <lineage>
        <taxon>Eukaryota</taxon>
        <taxon>Metazoa</taxon>
        <taxon>Ecdysozoa</taxon>
        <taxon>Arthropoda</taxon>
        <taxon>Hexapoda</taxon>
        <taxon>Insecta</taxon>
        <taxon>Pterygota</taxon>
        <taxon>Neoptera</taxon>
        <taxon>Paraneoptera</taxon>
        <taxon>Hemiptera</taxon>
        <taxon>Heteroptera</taxon>
        <taxon>Panheteroptera</taxon>
        <taxon>Cimicomorpha</taxon>
        <taxon>Miridae</taxon>
        <taxon>Dicyphina</taxon>
        <taxon>Nesidiocoris</taxon>
    </lineage>
</organism>
<protein>
    <recommendedName>
        <fullName evidence="7">RPEL repeat protein</fullName>
    </recommendedName>
</protein>
<dbReference type="PROSITE" id="PS51073">
    <property type="entry name" value="RPEL"/>
    <property type="match status" value="1"/>
</dbReference>
<evidence type="ECO:0000256" key="3">
    <source>
        <dbReference type="ARBA" id="ARBA00023242"/>
    </source>
</evidence>
<gene>
    <name evidence="5" type="ORF">NTEN_LOCUS22834</name>
</gene>
<sequence>MSAFQRYIHFWIYLSYQRRNRLSNAEHLFFRCKLNFPLSDDSSSGGPKALKVKLMLRRPINQLVAQGIMPHVGHVDPSLAEKQRQLKKCRLVDQLNDQLSHRPGPLELIKKNILHTEPPIERAIKGELDRSDADAFASSFSSAVAVEGQEQEEEQGQSNFEASYHQIPRVQSEFWSENRLNRFRSLSIILTGDSLFCRVRRALRKMPTIRHLLKLPMISYYSSNSFSFNGNWSGSISTLKFCFRRQEGRRRHPQVRRRARAASLVIVQHRAAMRPRHRRSLSPVLLRLSGIWRI</sequence>
<dbReference type="PANTHER" id="PTHR22793:SF12">
    <property type="entry name" value="MYOCARDIN-RELATED TRANSCRIPTION FACTOR, ISOFORM H"/>
    <property type="match status" value="1"/>
</dbReference>
<dbReference type="GO" id="GO:0045944">
    <property type="term" value="P:positive regulation of transcription by RNA polymerase II"/>
    <property type="evidence" value="ECO:0007669"/>
    <property type="project" value="TreeGrafter"/>
</dbReference>
<dbReference type="InterPro" id="IPR043451">
    <property type="entry name" value="Myocardin-like"/>
</dbReference>
<evidence type="ECO:0000256" key="1">
    <source>
        <dbReference type="ARBA" id="ARBA00004123"/>
    </source>
</evidence>
<evidence type="ECO:0000313" key="5">
    <source>
        <dbReference type="EMBL" id="CAB0019122.1"/>
    </source>
</evidence>
<evidence type="ECO:0000256" key="4">
    <source>
        <dbReference type="PROSITE-ProRule" id="PRU00401"/>
    </source>
</evidence>
<dbReference type="GO" id="GO:0003713">
    <property type="term" value="F:transcription coactivator activity"/>
    <property type="evidence" value="ECO:0007669"/>
    <property type="project" value="TreeGrafter"/>
</dbReference>
<feature type="repeat" description="RPEL" evidence="4">
    <location>
        <begin position="93"/>
        <end position="118"/>
    </location>
</feature>
<proteinExistence type="predicted"/>
<dbReference type="Gene3D" id="6.10.150.10">
    <property type="match status" value="1"/>
</dbReference>
<dbReference type="Pfam" id="PF02755">
    <property type="entry name" value="RPEL"/>
    <property type="match status" value="1"/>
</dbReference>
<dbReference type="OrthoDB" id="197676at2759"/>
<dbReference type="Proteomes" id="UP000479000">
    <property type="component" value="Unassembled WGS sequence"/>
</dbReference>
<dbReference type="InterPro" id="IPR004018">
    <property type="entry name" value="RPEL_repeat"/>
</dbReference>
<name>A0A6H5HLG3_9HEMI</name>
<dbReference type="EMBL" id="CADCXU010033788">
    <property type="protein sequence ID" value="CAB0019122.1"/>
    <property type="molecule type" value="Genomic_DNA"/>
</dbReference>
<dbReference type="GO" id="GO:0005634">
    <property type="term" value="C:nucleus"/>
    <property type="evidence" value="ECO:0007669"/>
    <property type="project" value="UniProtKB-SubCell"/>
</dbReference>
<dbReference type="SMART" id="SM00707">
    <property type="entry name" value="RPEL"/>
    <property type="match status" value="2"/>
</dbReference>
<dbReference type="AlphaFoldDB" id="A0A6H5HLG3"/>
<evidence type="ECO:0000313" key="6">
    <source>
        <dbReference type="Proteomes" id="UP000479000"/>
    </source>
</evidence>
<keyword evidence="3" id="KW-0539">Nucleus</keyword>
<comment type="subcellular location">
    <subcellularLocation>
        <location evidence="1">Nucleus</location>
    </subcellularLocation>
</comment>
<accession>A0A6H5HLG3</accession>
<keyword evidence="6" id="KW-1185">Reference proteome</keyword>
<keyword evidence="2" id="KW-0677">Repeat</keyword>
<reference evidence="5 6" key="1">
    <citation type="submission" date="2020-02" db="EMBL/GenBank/DDBJ databases">
        <authorList>
            <person name="Ferguson B K."/>
        </authorList>
    </citation>
    <scope>NUCLEOTIDE SEQUENCE [LARGE SCALE GENOMIC DNA]</scope>
</reference>
<dbReference type="PANTHER" id="PTHR22793">
    <property type="entry name" value="MYOCARDIN-RELATED TRANSCRIPTION FACTOR-RELATED"/>
    <property type="match status" value="1"/>
</dbReference>
<evidence type="ECO:0008006" key="7">
    <source>
        <dbReference type="Google" id="ProtNLM"/>
    </source>
</evidence>
<evidence type="ECO:0000256" key="2">
    <source>
        <dbReference type="ARBA" id="ARBA00022737"/>
    </source>
</evidence>